<name>A0A6M0CEH8_9FLAO</name>
<sequence>MHLEKTIFKIENKGGNLGTKSNSIVTSYFMINPSKFGIYTIGAIFLFLIGCQEDIPDIEERPVISLETITVDSDLFTFIKNTSANDGRVDNLIDDYNCGELVYPVTVTVNGEQLTLTSDDGISQVQAIFDRSTADYDFVTFTYPISFLNDDHTIDTIASEADFDALIQECERDFQLGALTCLDFTYPLFMITFDQAKQTSDNFRLETDKQLFDFMVALAADNEGLELNQQEIASLLYPVEVTLEDGEMRDVANGTELETLLEAIAADDCFTPDGLILDDSAFRALLDADDFVIKSYIEGTNDRTVEFSTNNVTFNTDGTLQVDNGGTNSSGNWSLERDYSSLELDLDFNDTTLNGVFDRDWDLIQLNDLEFDIRFRDQFLTLRRVRATTPPELNTLFASAGWQVSNYTTAASGDQTILFNQRVFTFSSNGELRAAINNAGVEGTWQVTIRDQFDLSLAMTFEDIPPFTQIATSWQVLNYNDDQITLELFNAGTLEATLVFDKL</sequence>
<organism evidence="1 2">
    <name type="scientific">Spongiivirga citrea</name>
    <dbReference type="NCBI Taxonomy" id="1481457"/>
    <lineage>
        <taxon>Bacteria</taxon>
        <taxon>Pseudomonadati</taxon>
        <taxon>Bacteroidota</taxon>
        <taxon>Flavobacteriia</taxon>
        <taxon>Flavobacteriales</taxon>
        <taxon>Flavobacteriaceae</taxon>
        <taxon>Spongiivirga</taxon>
    </lineage>
</organism>
<protein>
    <submittedName>
        <fullName evidence="1">Uncharacterized protein</fullName>
    </submittedName>
</protein>
<evidence type="ECO:0000313" key="2">
    <source>
        <dbReference type="Proteomes" id="UP000474296"/>
    </source>
</evidence>
<gene>
    <name evidence="1" type="ORF">GWK10_02960</name>
</gene>
<comment type="caution">
    <text evidence="1">The sequence shown here is derived from an EMBL/GenBank/DDBJ whole genome shotgun (WGS) entry which is preliminary data.</text>
</comment>
<dbReference type="Proteomes" id="UP000474296">
    <property type="component" value="Unassembled WGS sequence"/>
</dbReference>
<reference evidence="1 2" key="1">
    <citation type="submission" date="2020-01" db="EMBL/GenBank/DDBJ databases">
        <title>Spongiivirga citrea KCTC 32990T.</title>
        <authorList>
            <person name="Wang G."/>
        </authorList>
    </citation>
    <scope>NUCLEOTIDE SEQUENCE [LARGE SCALE GENOMIC DNA]</scope>
    <source>
        <strain evidence="1 2">KCTC 32990</strain>
    </source>
</reference>
<evidence type="ECO:0000313" key="1">
    <source>
        <dbReference type="EMBL" id="NER16151.1"/>
    </source>
</evidence>
<keyword evidence="2" id="KW-1185">Reference proteome</keyword>
<dbReference type="EMBL" id="JAABOQ010000001">
    <property type="protein sequence ID" value="NER16151.1"/>
    <property type="molecule type" value="Genomic_DNA"/>
</dbReference>
<accession>A0A6M0CEH8</accession>
<proteinExistence type="predicted"/>
<dbReference type="AlphaFoldDB" id="A0A6M0CEH8"/>
<dbReference type="RefSeq" id="WP_164029402.1">
    <property type="nucleotide sequence ID" value="NZ_JAABOQ010000001.1"/>
</dbReference>